<dbReference type="Pfam" id="PF02654">
    <property type="entry name" value="CobS"/>
    <property type="match status" value="1"/>
</dbReference>
<comment type="subcellular location">
    <subcellularLocation>
        <location evidence="2 19">Cell membrane</location>
        <topology evidence="2 19">Multi-pass membrane protein</topology>
    </subcellularLocation>
</comment>
<evidence type="ECO:0000313" key="21">
    <source>
        <dbReference type="Proteomes" id="UP000295765"/>
    </source>
</evidence>
<dbReference type="Proteomes" id="UP000295765">
    <property type="component" value="Unassembled WGS sequence"/>
</dbReference>
<evidence type="ECO:0000256" key="15">
    <source>
        <dbReference type="ARBA" id="ARBA00032605"/>
    </source>
</evidence>
<dbReference type="EMBL" id="SLWY01000025">
    <property type="protein sequence ID" value="TCO77526.1"/>
    <property type="molecule type" value="Genomic_DNA"/>
</dbReference>
<dbReference type="PANTHER" id="PTHR34148:SF1">
    <property type="entry name" value="ADENOSYLCOBINAMIDE-GDP RIBAZOLETRANSFERASE"/>
    <property type="match status" value="1"/>
</dbReference>
<evidence type="ECO:0000256" key="17">
    <source>
        <dbReference type="ARBA" id="ARBA00048623"/>
    </source>
</evidence>
<evidence type="ECO:0000313" key="20">
    <source>
        <dbReference type="EMBL" id="TCO77526.1"/>
    </source>
</evidence>
<evidence type="ECO:0000256" key="3">
    <source>
        <dbReference type="ARBA" id="ARBA00004663"/>
    </source>
</evidence>
<keyword evidence="9 19" id="KW-0808">Transferase</keyword>
<dbReference type="GO" id="GO:0008818">
    <property type="term" value="F:cobalamin 5'-phosphate synthase activity"/>
    <property type="evidence" value="ECO:0007669"/>
    <property type="project" value="UniProtKB-UniRule"/>
</dbReference>
<evidence type="ECO:0000256" key="14">
    <source>
        <dbReference type="ARBA" id="ARBA00025228"/>
    </source>
</evidence>
<evidence type="ECO:0000256" key="1">
    <source>
        <dbReference type="ARBA" id="ARBA00001946"/>
    </source>
</evidence>
<feature type="transmembrane region" description="Helical" evidence="19">
    <location>
        <begin position="137"/>
        <end position="156"/>
    </location>
</feature>
<evidence type="ECO:0000256" key="19">
    <source>
        <dbReference type="HAMAP-Rule" id="MF_00719"/>
    </source>
</evidence>
<dbReference type="GO" id="GO:0009236">
    <property type="term" value="P:cobalamin biosynthetic process"/>
    <property type="evidence" value="ECO:0007669"/>
    <property type="project" value="UniProtKB-UniRule"/>
</dbReference>
<dbReference type="PANTHER" id="PTHR34148">
    <property type="entry name" value="ADENOSYLCOBINAMIDE-GDP RIBAZOLETRANSFERASE"/>
    <property type="match status" value="1"/>
</dbReference>
<keyword evidence="12 19" id="KW-1133">Transmembrane helix</keyword>
<comment type="catalytic activity">
    <reaction evidence="17 19">
        <text>alpha-ribazole + adenosylcob(III)inamide-GDP = adenosylcob(III)alamin + GMP + H(+)</text>
        <dbReference type="Rhea" id="RHEA:16049"/>
        <dbReference type="ChEBI" id="CHEBI:10329"/>
        <dbReference type="ChEBI" id="CHEBI:15378"/>
        <dbReference type="ChEBI" id="CHEBI:18408"/>
        <dbReference type="ChEBI" id="CHEBI:58115"/>
        <dbReference type="ChEBI" id="CHEBI:60487"/>
        <dbReference type="EC" id="2.7.8.26"/>
    </reaction>
</comment>
<evidence type="ECO:0000256" key="7">
    <source>
        <dbReference type="ARBA" id="ARBA00022475"/>
    </source>
</evidence>
<evidence type="ECO:0000256" key="4">
    <source>
        <dbReference type="ARBA" id="ARBA00010561"/>
    </source>
</evidence>
<comment type="similarity">
    <text evidence="4 19">Belongs to the CobS family.</text>
</comment>
<keyword evidence="13 19" id="KW-0472">Membrane</keyword>
<keyword evidence="8 19" id="KW-0169">Cobalamin biosynthesis</keyword>
<dbReference type="NCBIfam" id="TIGR00317">
    <property type="entry name" value="cobS"/>
    <property type="match status" value="1"/>
</dbReference>
<dbReference type="OrthoDB" id="9794626at2"/>
<dbReference type="HAMAP" id="MF_00719">
    <property type="entry name" value="CobS"/>
    <property type="match status" value="1"/>
</dbReference>
<evidence type="ECO:0000256" key="6">
    <source>
        <dbReference type="ARBA" id="ARBA00015850"/>
    </source>
</evidence>
<sequence length="246" mass="24641">MSRAFLLALQFLTRVPVPAGAPPTPAELGRSALHYPLVGLLLGAVLAVLARLLAGADAGLAAALTLAIWVLATGALHLDGLADTADAWVGGAGSRERTLAIMRDPRCGPVGVVVLLLALLLKWAALHALFATTATPWLLLAPMLGRAALLALLAGTPYVRPGGLGAAHAAHLPRRAAVAVLVACACACPLLAGVHGLVVLAAAAAALAWWRRALRARLGGTTGDTLGAACEGVEALVLVAAALPAG</sequence>
<dbReference type="AlphaFoldDB" id="A0A4R2L1B9"/>
<dbReference type="UniPathway" id="UPA00148">
    <property type="reaction ID" value="UER00238"/>
</dbReference>
<dbReference type="GO" id="GO:0051073">
    <property type="term" value="F:adenosylcobinamide-GDP ribazoletransferase activity"/>
    <property type="evidence" value="ECO:0007669"/>
    <property type="project" value="UniProtKB-UniRule"/>
</dbReference>
<evidence type="ECO:0000256" key="9">
    <source>
        <dbReference type="ARBA" id="ARBA00022679"/>
    </source>
</evidence>
<proteinExistence type="inferred from homology"/>
<accession>A0A4R2L1B9</accession>
<keyword evidence="7 19" id="KW-1003">Cell membrane</keyword>
<comment type="catalytic activity">
    <reaction evidence="18 19">
        <text>alpha-ribazole 5'-phosphate + adenosylcob(III)inamide-GDP = adenosylcob(III)alamin 5'-phosphate + GMP + H(+)</text>
        <dbReference type="Rhea" id="RHEA:23560"/>
        <dbReference type="ChEBI" id="CHEBI:15378"/>
        <dbReference type="ChEBI" id="CHEBI:57918"/>
        <dbReference type="ChEBI" id="CHEBI:58115"/>
        <dbReference type="ChEBI" id="CHEBI:60487"/>
        <dbReference type="ChEBI" id="CHEBI:60493"/>
        <dbReference type="EC" id="2.7.8.26"/>
    </reaction>
</comment>
<comment type="function">
    <text evidence="14 19">Joins adenosylcobinamide-GDP and alpha-ribazole to generate adenosylcobalamin (Ado-cobalamin). Also synthesizes adenosylcobalamin 5'-phosphate from adenosylcobinamide-GDP and alpha-ribazole 5'-phosphate.</text>
</comment>
<comment type="cofactor">
    <cofactor evidence="1 19">
        <name>Mg(2+)</name>
        <dbReference type="ChEBI" id="CHEBI:18420"/>
    </cofactor>
</comment>
<evidence type="ECO:0000256" key="16">
    <source>
        <dbReference type="ARBA" id="ARBA00032853"/>
    </source>
</evidence>
<evidence type="ECO:0000256" key="13">
    <source>
        <dbReference type="ARBA" id="ARBA00023136"/>
    </source>
</evidence>
<evidence type="ECO:0000256" key="8">
    <source>
        <dbReference type="ARBA" id="ARBA00022573"/>
    </source>
</evidence>
<dbReference type="GO" id="GO:0005886">
    <property type="term" value="C:plasma membrane"/>
    <property type="evidence" value="ECO:0007669"/>
    <property type="project" value="UniProtKB-SubCell"/>
</dbReference>
<dbReference type="NCBIfam" id="NF001278">
    <property type="entry name" value="PRK00235.1-5"/>
    <property type="match status" value="1"/>
</dbReference>
<dbReference type="RefSeq" id="WP_132545354.1">
    <property type="nucleotide sequence ID" value="NZ_SLWY01000025.1"/>
</dbReference>
<evidence type="ECO:0000256" key="12">
    <source>
        <dbReference type="ARBA" id="ARBA00022989"/>
    </source>
</evidence>
<evidence type="ECO:0000256" key="10">
    <source>
        <dbReference type="ARBA" id="ARBA00022692"/>
    </source>
</evidence>
<organism evidence="20 21">
    <name type="scientific">Plasticicumulans lactativorans</name>
    <dbReference type="NCBI Taxonomy" id="1133106"/>
    <lineage>
        <taxon>Bacteria</taxon>
        <taxon>Pseudomonadati</taxon>
        <taxon>Pseudomonadota</taxon>
        <taxon>Gammaproteobacteria</taxon>
        <taxon>Candidatus Competibacteraceae</taxon>
        <taxon>Plasticicumulans</taxon>
    </lineage>
</organism>
<evidence type="ECO:0000256" key="5">
    <source>
        <dbReference type="ARBA" id="ARBA00013200"/>
    </source>
</evidence>
<evidence type="ECO:0000256" key="11">
    <source>
        <dbReference type="ARBA" id="ARBA00022842"/>
    </source>
</evidence>
<gene>
    <name evidence="19" type="primary">cobS</name>
    <name evidence="20" type="ORF">EV699_12529</name>
</gene>
<protein>
    <recommendedName>
        <fullName evidence="6 19">Adenosylcobinamide-GDP ribazoletransferase</fullName>
        <ecNumber evidence="5 19">2.7.8.26</ecNumber>
    </recommendedName>
    <alternativeName>
        <fullName evidence="16 19">Cobalamin synthase</fullName>
    </alternativeName>
    <alternativeName>
        <fullName evidence="15 19">Cobalamin-5'-phosphate synthase</fullName>
    </alternativeName>
</protein>
<dbReference type="EC" id="2.7.8.26" evidence="5 19"/>
<evidence type="ECO:0000256" key="18">
    <source>
        <dbReference type="ARBA" id="ARBA00049504"/>
    </source>
</evidence>
<comment type="caution">
    <text evidence="20">The sequence shown here is derived from an EMBL/GenBank/DDBJ whole genome shotgun (WGS) entry which is preliminary data.</text>
</comment>
<feature type="transmembrane region" description="Helical" evidence="19">
    <location>
        <begin position="35"/>
        <end position="53"/>
    </location>
</feature>
<name>A0A4R2L1B9_9GAMM</name>
<comment type="pathway">
    <text evidence="3 19">Cofactor biosynthesis; adenosylcobalamin biosynthesis; adenosylcobalamin from cob(II)yrinate a,c-diamide: step 7/7.</text>
</comment>
<feature type="transmembrane region" description="Helical" evidence="19">
    <location>
        <begin position="176"/>
        <end position="209"/>
    </location>
</feature>
<reference evidence="20 21" key="1">
    <citation type="submission" date="2019-03" db="EMBL/GenBank/DDBJ databases">
        <title>Genomic Encyclopedia of Type Strains, Phase IV (KMG-IV): sequencing the most valuable type-strain genomes for metagenomic binning, comparative biology and taxonomic classification.</title>
        <authorList>
            <person name="Goeker M."/>
        </authorList>
    </citation>
    <scope>NUCLEOTIDE SEQUENCE [LARGE SCALE GENOMIC DNA]</scope>
    <source>
        <strain evidence="20 21">DSM 25287</strain>
    </source>
</reference>
<evidence type="ECO:0000256" key="2">
    <source>
        <dbReference type="ARBA" id="ARBA00004651"/>
    </source>
</evidence>
<feature type="transmembrane region" description="Helical" evidence="19">
    <location>
        <begin position="60"/>
        <end position="78"/>
    </location>
</feature>
<keyword evidence="21" id="KW-1185">Reference proteome</keyword>
<keyword evidence="11 19" id="KW-0460">Magnesium</keyword>
<keyword evidence="10 19" id="KW-0812">Transmembrane</keyword>
<feature type="transmembrane region" description="Helical" evidence="19">
    <location>
        <begin position="110"/>
        <end position="130"/>
    </location>
</feature>
<dbReference type="InterPro" id="IPR003805">
    <property type="entry name" value="CobS"/>
</dbReference>